<feature type="coiled-coil region" evidence="7">
    <location>
        <begin position="28"/>
        <end position="123"/>
    </location>
</feature>
<evidence type="ECO:0000256" key="6">
    <source>
        <dbReference type="ARBA" id="ARBA00023306"/>
    </source>
</evidence>
<dbReference type="Gene3D" id="6.10.250.660">
    <property type="match status" value="1"/>
</dbReference>
<evidence type="ECO:0000313" key="9">
    <source>
        <dbReference type="EMBL" id="MDO5457420.1"/>
    </source>
</evidence>
<accession>A0AA43UCG0</accession>
<comment type="similarity">
    <text evidence="2">Belongs to the DivIVA family.</text>
</comment>
<name>A0AA43UCG0_9LACT</name>
<dbReference type="PANTHER" id="PTHR35794:SF2">
    <property type="entry name" value="CELL DIVISION PROTEIN DIVIVA"/>
    <property type="match status" value="1"/>
</dbReference>
<dbReference type="PANTHER" id="PTHR35794">
    <property type="entry name" value="CELL DIVISION PROTEIN DIVIVA"/>
    <property type="match status" value="1"/>
</dbReference>
<proteinExistence type="inferred from homology"/>
<keyword evidence="5 7" id="KW-0175">Coiled coil</keyword>
<dbReference type="NCBIfam" id="TIGR03544">
    <property type="entry name" value="DivI1A_domain"/>
    <property type="match status" value="1"/>
</dbReference>
<feature type="region of interest" description="Disordered" evidence="8">
    <location>
        <begin position="167"/>
        <end position="221"/>
    </location>
</feature>
<evidence type="ECO:0000256" key="7">
    <source>
        <dbReference type="SAM" id="Coils"/>
    </source>
</evidence>
<keyword evidence="3" id="KW-0963">Cytoplasm</keyword>
<organism evidence="9 10">
    <name type="scientific">Atopococcus tabaci</name>
    <dbReference type="NCBI Taxonomy" id="269774"/>
    <lineage>
        <taxon>Bacteria</taxon>
        <taxon>Bacillati</taxon>
        <taxon>Bacillota</taxon>
        <taxon>Bacilli</taxon>
        <taxon>Lactobacillales</taxon>
        <taxon>Carnobacteriaceae</taxon>
        <taxon>Atopococcus</taxon>
    </lineage>
</organism>
<keyword evidence="4" id="KW-0132">Cell division</keyword>
<dbReference type="InterPro" id="IPR007793">
    <property type="entry name" value="DivIVA_fam"/>
</dbReference>
<evidence type="ECO:0000256" key="2">
    <source>
        <dbReference type="ARBA" id="ARBA00009008"/>
    </source>
</evidence>
<dbReference type="GO" id="GO:0051301">
    <property type="term" value="P:cell division"/>
    <property type="evidence" value="ECO:0007669"/>
    <property type="project" value="UniProtKB-KW"/>
</dbReference>
<dbReference type="EMBL" id="JAUNQW010000011">
    <property type="protein sequence ID" value="MDO5457420.1"/>
    <property type="molecule type" value="Genomic_DNA"/>
</dbReference>
<evidence type="ECO:0000256" key="5">
    <source>
        <dbReference type="ARBA" id="ARBA00023054"/>
    </source>
</evidence>
<dbReference type="Proteomes" id="UP001171751">
    <property type="component" value="Unassembled WGS sequence"/>
</dbReference>
<comment type="caution">
    <text evidence="9">The sequence shown here is derived from an EMBL/GenBank/DDBJ whole genome shotgun (WGS) entry which is preliminary data.</text>
</comment>
<keyword evidence="6" id="KW-0131">Cell cycle</keyword>
<dbReference type="GO" id="GO:0005737">
    <property type="term" value="C:cytoplasm"/>
    <property type="evidence" value="ECO:0007669"/>
    <property type="project" value="UniProtKB-SubCell"/>
</dbReference>
<evidence type="ECO:0000256" key="1">
    <source>
        <dbReference type="ARBA" id="ARBA00004496"/>
    </source>
</evidence>
<comment type="subcellular location">
    <subcellularLocation>
        <location evidence="1">Cytoplasm</location>
    </subcellularLocation>
</comment>
<feature type="compositionally biased region" description="Basic and acidic residues" evidence="8">
    <location>
        <begin position="167"/>
        <end position="178"/>
    </location>
</feature>
<dbReference type="AlphaFoldDB" id="A0AA43UCG0"/>
<dbReference type="InterPro" id="IPR019933">
    <property type="entry name" value="DivIVA_domain"/>
</dbReference>
<evidence type="ECO:0000256" key="3">
    <source>
        <dbReference type="ARBA" id="ARBA00022490"/>
    </source>
</evidence>
<keyword evidence="10" id="KW-1185">Reference proteome</keyword>
<dbReference type="Pfam" id="PF05103">
    <property type="entry name" value="DivIVA"/>
    <property type="match status" value="1"/>
</dbReference>
<reference evidence="9" key="1">
    <citation type="submission" date="2023-07" db="EMBL/GenBank/DDBJ databases">
        <title>Between Cages and Wild: Unraveling the Impact of Captivity on Animal Microbiomes and Antimicrobial Resistance.</title>
        <authorList>
            <person name="Schmartz G.P."/>
            <person name="Rehner J."/>
            <person name="Schuff M.J."/>
            <person name="Becker S.L."/>
            <person name="Kravczyk M."/>
            <person name="Gurevich A."/>
            <person name="Francke R."/>
            <person name="Mueller R."/>
            <person name="Keller V."/>
            <person name="Keller A."/>
        </authorList>
    </citation>
    <scope>NUCLEOTIDE SEQUENCE</scope>
    <source>
        <strain evidence="9">S39M_St_73</strain>
    </source>
</reference>
<gene>
    <name evidence="9" type="ORF">Q4F26_03660</name>
</gene>
<evidence type="ECO:0000313" key="10">
    <source>
        <dbReference type="Proteomes" id="UP001171751"/>
    </source>
</evidence>
<sequence length="221" mass="25719">MLTSIEIRNQQFDSKMRGYNKEQVDTFLKDAAQSVEALTKENKELKEELDWALKRLDNYEEMQESLNKSILVAQDAADQLKSNSIKEADVIIADAQNQADTMIKEAVSEVNNINHEMRELRKHSRTFKQRLQTMIETQLELVESQEWDEVLKDPQYEFNEYKTISKDTQEKAASHEENTQEIEDDSSSGSFEYVSDPHSSQLSFDDDHDRPTIDLPESEYD</sequence>
<protein>
    <submittedName>
        <fullName evidence="9">DivIVA domain-containing protein</fullName>
    </submittedName>
</protein>
<evidence type="ECO:0000256" key="4">
    <source>
        <dbReference type="ARBA" id="ARBA00022618"/>
    </source>
</evidence>
<evidence type="ECO:0000256" key="8">
    <source>
        <dbReference type="SAM" id="MobiDB-lite"/>
    </source>
</evidence>